<reference evidence="1" key="1">
    <citation type="submission" date="2023-12" db="EMBL/GenBank/DDBJ databases">
        <title>Dolosigranulum savutii sp. nov. isolated from human upper respiratory samples collected in Botswana.</title>
        <authorList>
            <person name="Kelly M.S."/>
        </authorList>
    </citation>
    <scope>NUCLEOTIDE SEQUENCE</scope>
    <source>
        <strain evidence="1">MSK312</strain>
    </source>
</reference>
<gene>
    <name evidence="1" type="ORF">VUQ09_03700</name>
</gene>
<organism evidence="1">
    <name type="scientific">Dolosigranulum savutiense</name>
    <dbReference type="NCBI Taxonomy" id="3110288"/>
    <lineage>
        <taxon>Bacteria</taxon>
        <taxon>Bacillati</taxon>
        <taxon>Bacillota</taxon>
        <taxon>Bacilli</taxon>
        <taxon>Lactobacillales</taxon>
        <taxon>Carnobacteriaceae</taxon>
        <taxon>Dolosigranulum</taxon>
    </lineage>
</organism>
<dbReference type="EMBL" id="CP142434">
    <property type="protein sequence ID" value="XBC48508.1"/>
    <property type="molecule type" value="Genomic_DNA"/>
</dbReference>
<sequence length="131" mass="14839">MNVLLSPQVGGERLTYEFNGEYIKISNGQIIDVSGVEENKTYKPIYPLTNVERKDGQLYVKLLNEVDADADESELFPEWFTPEDTMFETADAITPVAEEFPEENGRSLQEEIDTLKEALQELVLMTMEGGE</sequence>
<protein>
    <submittedName>
        <fullName evidence="1">Uncharacterized protein</fullName>
    </submittedName>
</protein>
<dbReference type="AlphaFoldDB" id="A0AB74TWE7"/>
<accession>A0AB74TWE7</accession>
<evidence type="ECO:0000313" key="1">
    <source>
        <dbReference type="EMBL" id="XBC48508.1"/>
    </source>
</evidence>
<proteinExistence type="predicted"/>
<dbReference type="RefSeq" id="WP_347298490.1">
    <property type="nucleotide sequence ID" value="NZ_CP142434.1"/>
</dbReference>
<name>A0AB74TWE7_9LACT</name>